<dbReference type="GeneID" id="61296522"/>
<accession>A0ABY1HHL6</accession>
<name>A0ABY1HHL6_9GAMM</name>
<organism evidence="2 3">
    <name type="scientific">Moritella viscosa</name>
    <dbReference type="NCBI Taxonomy" id="80854"/>
    <lineage>
        <taxon>Bacteria</taxon>
        <taxon>Pseudomonadati</taxon>
        <taxon>Pseudomonadota</taxon>
        <taxon>Gammaproteobacteria</taxon>
        <taxon>Alteromonadales</taxon>
        <taxon>Moritellaceae</taxon>
        <taxon>Moritella</taxon>
    </lineage>
</organism>
<reference evidence="2 3" key="1">
    <citation type="submission" date="2016-11" db="EMBL/GenBank/DDBJ databases">
        <authorList>
            <person name="Klemetsen T."/>
        </authorList>
    </citation>
    <scope>NUCLEOTIDE SEQUENCE [LARGE SCALE GENOMIC DNA]</scope>
    <source>
        <strain evidence="2">MT 2528</strain>
    </source>
</reference>
<feature type="transmembrane region" description="Helical" evidence="1">
    <location>
        <begin position="69"/>
        <end position="91"/>
    </location>
</feature>
<proteinExistence type="predicted"/>
<keyword evidence="3" id="KW-1185">Reference proteome</keyword>
<dbReference type="Proteomes" id="UP000182660">
    <property type="component" value="Unassembled WGS sequence"/>
</dbReference>
<protein>
    <recommendedName>
        <fullName evidence="4">TMhelix containing protein</fullName>
    </recommendedName>
</protein>
<comment type="caution">
    <text evidence="2">The sequence shown here is derived from an EMBL/GenBank/DDBJ whole genome shotgun (WGS) entry which is preliminary data.</text>
</comment>
<evidence type="ECO:0000256" key="1">
    <source>
        <dbReference type="SAM" id="Phobius"/>
    </source>
</evidence>
<sequence>MWTLLTALVTGGFSAFNAVRKNKADEIKQDGVLKAAISEAKAKRAAAGDTNAAKLDEISMNGRGWKDEYLLLITTAPLILCFLPDYSQFVGLGFELLETVPEYYWYGLGMVYIDTFGFRRMLRTAMEQWVNKRAVL</sequence>
<feature type="transmembrane region" description="Helical" evidence="1">
    <location>
        <begin position="103"/>
        <end position="122"/>
    </location>
</feature>
<dbReference type="EMBL" id="FPLJ01000060">
    <property type="protein sequence ID" value="SGY93993.1"/>
    <property type="molecule type" value="Genomic_DNA"/>
</dbReference>
<evidence type="ECO:0000313" key="2">
    <source>
        <dbReference type="EMBL" id="SGY93993.1"/>
    </source>
</evidence>
<keyword evidence="1" id="KW-0472">Membrane</keyword>
<evidence type="ECO:0000313" key="3">
    <source>
        <dbReference type="Proteomes" id="UP000182660"/>
    </source>
</evidence>
<gene>
    <name evidence="2" type="ORF">MT2528_2687</name>
</gene>
<keyword evidence="1" id="KW-0812">Transmembrane</keyword>
<dbReference type="RefSeq" id="WP_075472540.1">
    <property type="nucleotide sequence ID" value="NZ_CAWQZC010000153.1"/>
</dbReference>
<keyword evidence="1" id="KW-1133">Transmembrane helix</keyword>
<evidence type="ECO:0008006" key="4">
    <source>
        <dbReference type="Google" id="ProtNLM"/>
    </source>
</evidence>